<reference evidence="1 2" key="1">
    <citation type="submission" date="2015-02" db="EMBL/GenBank/DDBJ databases">
        <title>Draft Genome Sequences of Two Closely-Related Aflatoxigenic Aspergillus Species Obtained from the Cote d'Ivoire.</title>
        <authorList>
            <person name="Moore G.G."/>
            <person name="Beltz S.B."/>
            <person name="Mack B.M."/>
        </authorList>
    </citation>
    <scope>NUCLEOTIDE SEQUENCE [LARGE SCALE GENOMIC DNA]</scope>
    <source>
        <strain evidence="1 2">SRRC1432</strain>
    </source>
</reference>
<dbReference type="EMBL" id="JYKN01001183">
    <property type="protein sequence ID" value="KKK21518.1"/>
    <property type="molecule type" value="Genomic_DNA"/>
</dbReference>
<evidence type="ECO:0008006" key="3">
    <source>
        <dbReference type="Google" id="ProtNLM"/>
    </source>
</evidence>
<dbReference type="InterPro" id="IPR036779">
    <property type="entry name" value="LysM_dom_sf"/>
</dbReference>
<comment type="caution">
    <text evidence="1">The sequence shown here is derived from an EMBL/GenBank/DDBJ whole genome shotgun (WGS) entry which is preliminary data.</text>
</comment>
<dbReference type="Proteomes" id="UP000034947">
    <property type="component" value="Unassembled WGS sequence"/>
</dbReference>
<dbReference type="InterPro" id="IPR052210">
    <property type="entry name" value="LysM1-like"/>
</dbReference>
<dbReference type="PANTHER" id="PTHR34997">
    <property type="entry name" value="AM15"/>
    <property type="match status" value="1"/>
</dbReference>
<dbReference type="AlphaFoldDB" id="A0A0F8UPU6"/>
<sequence>MPGSNTNCAQWITLTDFDFLNPEIDSNCPNLWAGQSYCVEAVGDISTYSGYVTGTSTTTTSIWYVTSTSIAWTDFATATPVTYNITSTTSSYPLTSGSLEKCFKVFDNTYGNIRCYDAASLFRVSIANFVLWNPSVLNGQNYSITGCTLQNETQYCGSYYKTGLP</sequence>
<dbReference type="PANTHER" id="PTHR34997:SF1">
    <property type="entry name" value="PEPTIDOGLYCAN-BINDING LYSIN DOMAIN"/>
    <property type="match status" value="1"/>
</dbReference>
<name>A0A0F8UPU6_9EURO</name>
<dbReference type="GO" id="GO:0008061">
    <property type="term" value="F:chitin binding"/>
    <property type="evidence" value="ECO:0007669"/>
    <property type="project" value="InterPro"/>
</dbReference>
<organism evidence="1 2">
    <name type="scientific">Aspergillus ochraceoroseus</name>
    <dbReference type="NCBI Taxonomy" id="138278"/>
    <lineage>
        <taxon>Eukaryota</taxon>
        <taxon>Fungi</taxon>
        <taxon>Dikarya</taxon>
        <taxon>Ascomycota</taxon>
        <taxon>Pezizomycotina</taxon>
        <taxon>Eurotiomycetes</taxon>
        <taxon>Eurotiomycetidae</taxon>
        <taxon>Eurotiales</taxon>
        <taxon>Aspergillaceae</taxon>
        <taxon>Aspergillus</taxon>
        <taxon>Aspergillus subgen. Nidulantes</taxon>
    </lineage>
</organism>
<dbReference type="VEuPathDB" id="FungiDB:P175DRAFT_0554941"/>
<dbReference type="Gene3D" id="3.10.350.10">
    <property type="entry name" value="LysM domain"/>
    <property type="match status" value="1"/>
</dbReference>
<evidence type="ECO:0000313" key="2">
    <source>
        <dbReference type="Proteomes" id="UP000034947"/>
    </source>
</evidence>
<proteinExistence type="predicted"/>
<protein>
    <recommendedName>
        <fullName evidence="3">LysM domain-containing protein</fullName>
    </recommendedName>
</protein>
<evidence type="ECO:0000313" key="1">
    <source>
        <dbReference type="EMBL" id="KKK21518.1"/>
    </source>
</evidence>
<keyword evidence="2" id="KW-1185">Reference proteome</keyword>
<gene>
    <name evidence="1" type="ORF">AOCH_006277</name>
</gene>
<accession>A0A0F8UPU6</accession>